<proteinExistence type="predicted"/>
<accession>A0A9P0MEJ7</accession>
<keyword evidence="2" id="KW-1185">Reference proteome</keyword>
<reference evidence="1" key="1">
    <citation type="submission" date="2022-01" db="EMBL/GenBank/DDBJ databases">
        <authorList>
            <person name="King R."/>
        </authorList>
    </citation>
    <scope>NUCLEOTIDE SEQUENCE</scope>
</reference>
<dbReference type="EMBL" id="OV725079">
    <property type="protein sequence ID" value="CAH1396563.1"/>
    <property type="molecule type" value="Genomic_DNA"/>
</dbReference>
<evidence type="ECO:0000313" key="2">
    <source>
        <dbReference type="Proteomes" id="UP001152798"/>
    </source>
</evidence>
<name>A0A9P0MEJ7_NEZVI</name>
<gene>
    <name evidence="1" type="ORF">NEZAVI_LOCUS6610</name>
</gene>
<evidence type="ECO:0000313" key="1">
    <source>
        <dbReference type="EMBL" id="CAH1396563.1"/>
    </source>
</evidence>
<sequence length="50" mass="5909">MFDLNQLDTSIFKNSFFNHERLSMGNVCDSKGICLNQVIEFYRYDMVQPV</sequence>
<dbReference type="AlphaFoldDB" id="A0A9P0MEJ7"/>
<organism evidence="1 2">
    <name type="scientific">Nezara viridula</name>
    <name type="common">Southern green stink bug</name>
    <name type="synonym">Cimex viridulus</name>
    <dbReference type="NCBI Taxonomy" id="85310"/>
    <lineage>
        <taxon>Eukaryota</taxon>
        <taxon>Metazoa</taxon>
        <taxon>Ecdysozoa</taxon>
        <taxon>Arthropoda</taxon>
        <taxon>Hexapoda</taxon>
        <taxon>Insecta</taxon>
        <taxon>Pterygota</taxon>
        <taxon>Neoptera</taxon>
        <taxon>Paraneoptera</taxon>
        <taxon>Hemiptera</taxon>
        <taxon>Heteroptera</taxon>
        <taxon>Panheteroptera</taxon>
        <taxon>Pentatomomorpha</taxon>
        <taxon>Pentatomoidea</taxon>
        <taxon>Pentatomidae</taxon>
        <taxon>Pentatominae</taxon>
        <taxon>Nezara</taxon>
    </lineage>
</organism>
<protein>
    <submittedName>
        <fullName evidence="1">Uncharacterized protein</fullName>
    </submittedName>
</protein>
<dbReference type="Proteomes" id="UP001152798">
    <property type="component" value="Chromosome 3"/>
</dbReference>